<reference evidence="2" key="1">
    <citation type="submission" date="2016-06" db="EMBL/GenBank/DDBJ databases">
        <authorList>
            <person name="Xu Y."/>
            <person name="Nagy A."/>
            <person name="Yan X."/>
            <person name="Kim S.W."/>
            <person name="Haley B."/>
            <person name="Liu N.T."/>
            <person name="Nou X."/>
        </authorList>
    </citation>
    <scope>NUCLEOTIDE SEQUENCE [LARGE SCALE GENOMIC DNA]</scope>
    <source>
        <strain evidence="2">ATCC 49129</strain>
        <plasmid evidence="2">pri-1</plasmid>
    </source>
</reference>
<dbReference type="AlphaFoldDB" id="A0A192A8A6"/>
<accession>A0A192A8A6</accession>
<geneLocation type="plasmid" evidence="2">
    <name>pri-1</name>
</geneLocation>
<organism evidence="1 2">
    <name type="scientific">Ralstonia insidiosa</name>
    <dbReference type="NCBI Taxonomy" id="190721"/>
    <lineage>
        <taxon>Bacteria</taxon>
        <taxon>Pseudomonadati</taxon>
        <taxon>Pseudomonadota</taxon>
        <taxon>Betaproteobacteria</taxon>
        <taxon>Burkholderiales</taxon>
        <taxon>Burkholderiaceae</taxon>
        <taxon>Ralstonia</taxon>
    </lineage>
</organism>
<name>A0A192A8A6_9RALS</name>
<keyword evidence="2" id="KW-1185">Reference proteome</keyword>
<dbReference type="GeneID" id="61529947"/>
<dbReference type="OrthoDB" id="9865224at2"/>
<gene>
    <name evidence="1" type="ORF">A9Y76_28370</name>
</gene>
<dbReference type="RefSeq" id="WP_024979560.1">
    <property type="nucleotide sequence ID" value="NZ_CP016024.1"/>
</dbReference>
<evidence type="ECO:0000313" key="1">
    <source>
        <dbReference type="EMBL" id="ANJ76506.1"/>
    </source>
</evidence>
<keyword evidence="1" id="KW-0614">Plasmid</keyword>
<protein>
    <submittedName>
        <fullName evidence="1">Uncharacterized protein</fullName>
    </submittedName>
</protein>
<evidence type="ECO:0000313" key="2">
    <source>
        <dbReference type="Proteomes" id="UP000078572"/>
    </source>
</evidence>
<dbReference type="EMBL" id="CP016024">
    <property type="protein sequence ID" value="ANJ76506.1"/>
    <property type="molecule type" value="Genomic_DNA"/>
</dbReference>
<dbReference type="Proteomes" id="UP000078572">
    <property type="component" value="Plasmid pRI-1"/>
</dbReference>
<sequence>MADALSFPLETAVVVWPNHYTDAPQALLLSMQEHPVSCISRDRDLQFGVGQRRPAGFIGSGEQTPFKMRLGPAGESGQPFAGTFAILLPMKKLNSIRIGRAIAGLLEAGRSRATIDEVGRAASIRHLDRILDRRKASSTAAPIHSRSKGFEDFQLAEFKGASSDAA</sequence>
<proteinExistence type="predicted"/>